<keyword evidence="3 4" id="KW-0326">Glycosidase</keyword>
<dbReference type="Pfam" id="PF00295">
    <property type="entry name" value="Glyco_hydro_28"/>
    <property type="match status" value="1"/>
</dbReference>
<dbReference type="Gene3D" id="2.60.40.10">
    <property type="entry name" value="Immunoglobulins"/>
    <property type="match status" value="1"/>
</dbReference>
<dbReference type="Gene3D" id="2.160.20.10">
    <property type="entry name" value="Single-stranded right-handed beta-helix, Pectin lyase-like"/>
    <property type="match status" value="1"/>
</dbReference>
<evidence type="ECO:0000256" key="2">
    <source>
        <dbReference type="ARBA" id="ARBA00022801"/>
    </source>
</evidence>
<proteinExistence type="inferred from homology"/>
<keyword evidence="5" id="KW-0472">Membrane</keyword>
<dbReference type="InterPro" id="IPR011050">
    <property type="entry name" value="Pectin_lyase_fold/virulence"/>
</dbReference>
<organism evidence="7 8">
    <name type="scientific">Meloidogyne graminicola</name>
    <dbReference type="NCBI Taxonomy" id="189291"/>
    <lineage>
        <taxon>Eukaryota</taxon>
        <taxon>Metazoa</taxon>
        <taxon>Ecdysozoa</taxon>
        <taxon>Nematoda</taxon>
        <taxon>Chromadorea</taxon>
        <taxon>Rhabditida</taxon>
        <taxon>Tylenchina</taxon>
        <taxon>Tylenchomorpha</taxon>
        <taxon>Tylenchoidea</taxon>
        <taxon>Meloidogynidae</taxon>
        <taxon>Meloidogyninae</taxon>
        <taxon>Meloidogyne</taxon>
    </lineage>
</organism>
<comment type="caution">
    <text evidence="7">The sequence shown here is derived from an EMBL/GenBank/DDBJ whole genome shotgun (WGS) entry which is preliminary data.</text>
</comment>
<evidence type="ECO:0000259" key="6">
    <source>
        <dbReference type="PROSITE" id="PS50853"/>
    </source>
</evidence>
<dbReference type="SUPFAM" id="SSF49265">
    <property type="entry name" value="Fibronectin type III"/>
    <property type="match status" value="1"/>
</dbReference>
<dbReference type="CDD" id="cd00063">
    <property type="entry name" value="FN3"/>
    <property type="match status" value="1"/>
</dbReference>
<dbReference type="GO" id="GO:0005975">
    <property type="term" value="P:carbohydrate metabolic process"/>
    <property type="evidence" value="ECO:0007669"/>
    <property type="project" value="InterPro"/>
</dbReference>
<dbReference type="Pfam" id="PF12708">
    <property type="entry name" value="Pect-lyase_RHGA_epim"/>
    <property type="match status" value="1"/>
</dbReference>
<dbReference type="EMBL" id="JABEBT010000002">
    <property type="protein sequence ID" value="KAF7640155.1"/>
    <property type="molecule type" value="Genomic_DNA"/>
</dbReference>
<evidence type="ECO:0000313" key="7">
    <source>
        <dbReference type="EMBL" id="KAF7640155.1"/>
    </source>
</evidence>
<gene>
    <name evidence="7" type="ORF">Mgra_00000599</name>
</gene>
<protein>
    <submittedName>
        <fullName evidence="7">Fibronectin type-III domain-containing protein</fullName>
    </submittedName>
</protein>
<sequence>MENPFCTPLSVNTTFGTGNNVPQLLCVPILAYEPDRILLTWSKPDKHDNIVDYNIYKNGQKLGSAKDNSIKNSVIGKYFDTFLKEDPEFYPNINFDTFLVTGLNAQTQYKFTVRSVDSNGQESVDSKELIVTTPFNYKNVIDITDLGAVGDGKTLNTKVIQKAIDQCIVGSNSAFDCKVHIPQGTFLTGGLILHSNMTLELASGAILLGSPHSSDYPLLQRLNMPSALINDPLHSHNIRIIGNGIIDGSGWKQDTTISDEIGNSLPVYVQGNSKTVSQLGILAKDQVEQSGGNYGTSRSTLALLLGITSLHIGGNLIFRNPAMITIAIGNCKDVVNFIKIRSKNDYIFSVINNRFHTFDINNGDGMNIGASSNIQILNNFFETGDDAIAMGTGQGARSSSPPVEGVVIRNNYFRHSHGCSFGGYTGDFIQDVLIEDNIFILSNNGLRMKATPETGGGVRRVVFRNAGLKAVGSWNSFTYNGKTLNGNTINGNPLIFTLQYGDGKNSFPPAKIPTIYSYITINDVSVDGISSKTGKAGSMILIDGNSQNQYFHNNFVFKNLNFKNIIPATISQLKSSTFDSIQVNNFEGSSTFSFKQCNDLTFNNVPSLKNSPKFIEKIKEILIFINCKIFKYVYLICDIYCFILIISLLTLYSMESPHQKKKKKKKKDKN</sequence>
<feature type="domain" description="Fibronectin type-III" evidence="6">
    <location>
        <begin position="21"/>
        <end position="136"/>
    </location>
</feature>
<evidence type="ECO:0000256" key="3">
    <source>
        <dbReference type="ARBA" id="ARBA00023295"/>
    </source>
</evidence>
<dbReference type="InterPro" id="IPR036116">
    <property type="entry name" value="FN3_sf"/>
</dbReference>
<accession>A0A8T0A456</accession>
<dbReference type="GO" id="GO:0004650">
    <property type="term" value="F:polygalacturonase activity"/>
    <property type="evidence" value="ECO:0007669"/>
    <property type="project" value="InterPro"/>
</dbReference>
<dbReference type="SUPFAM" id="SSF51126">
    <property type="entry name" value="Pectin lyase-like"/>
    <property type="match status" value="1"/>
</dbReference>
<dbReference type="AlphaFoldDB" id="A0A8T0A456"/>
<dbReference type="InterPro" id="IPR012334">
    <property type="entry name" value="Pectin_lyas_fold"/>
</dbReference>
<evidence type="ECO:0000256" key="1">
    <source>
        <dbReference type="ARBA" id="ARBA00008834"/>
    </source>
</evidence>
<feature type="transmembrane region" description="Helical" evidence="5">
    <location>
        <begin position="632"/>
        <end position="654"/>
    </location>
</feature>
<name>A0A8T0A456_9BILA</name>
<keyword evidence="8" id="KW-1185">Reference proteome</keyword>
<dbReference type="InterPro" id="IPR003961">
    <property type="entry name" value="FN3_dom"/>
</dbReference>
<dbReference type="PROSITE" id="PS50853">
    <property type="entry name" value="FN3"/>
    <property type="match status" value="1"/>
</dbReference>
<evidence type="ECO:0000256" key="4">
    <source>
        <dbReference type="RuleBase" id="RU361169"/>
    </source>
</evidence>
<keyword evidence="5" id="KW-1133">Transmembrane helix</keyword>
<evidence type="ECO:0000313" key="8">
    <source>
        <dbReference type="Proteomes" id="UP000605970"/>
    </source>
</evidence>
<dbReference type="Proteomes" id="UP000605970">
    <property type="component" value="Unassembled WGS sequence"/>
</dbReference>
<dbReference type="Pfam" id="PF00041">
    <property type="entry name" value="fn3"/>
    <property type="match status" value="1"/>
</dbReference>
<keyword evidence="5" id="KW-0812">Transmembrane</keyword>
<dbReference type="InterPro" id="IPR051801">
    <property type="entry name" value="GH28_Enzymes"/>
</dbReference>
<reference evidence="7" key="1">
    <citation type="journal article" date="2020" name="Ecol. Evol.">
        <title>Genome structure and content of the rice root-knot nematode (Meloidogyne graminicola).</title>
        <authorList>
            <person name="Phan N.T."/>
            <person name="Danchin E.G.J."/>
            <person name="Klopp C."/>
            <person name="Perfus-Barbeoch L."/>
            <person name="Kozlowski D.K."/>
            <person name="Koutsovoulos G.D."/>
            <person name="Lopez-Roques C."/>
            <person name="Bouchez O."/>
            <person name="Zahm M."/>
            <person name="Besnard G."/>
            <person name="Bellafiore S."/>
        </authorList>
    </citation>
    <scope>NUCLEOTIDE SEQUENCE</scope>
    <source>
        <strain evidence="7">VN-18</strain>
    </source>
</reference>
<dbReference type="OrthoDB" id="187139at2759"/>
<dbReference type="PANTHER" id="PTHR31339:SF9">
    <property type="entry name" value="PLASMIN AND FIBRONECTIN-BINDING PROTEIN A"/>
    <property type="match status" value="1"/>
</dbReference>
<dbReference type="PANTHER" id="PTHR31339">
    <property type="entry name" value="PECTIN LYASE-RELATED"/>
    <property type="match status" value="1"/>
</dbReference>
<dbReference type="InterPro" id="IPR000743">
    <property type="entry name" value="Glyco_hydro_28"/>
</dbReference>
<dbReference type="InterPro" id="IPR013783">
    <property type="entry name" value="Ig-like_fold"/>
</dbReference>
<keyword evidence="2 4" id="KW-0378">Hydrolase</keyword>
<dbReference type="InterPro" id="IPR024535">
    <property type="entry name" value="RHGA/B-epi-like_pectate_lyase"/>
</dbReference>
<comment type="similarity">
    <text evidence="1 4">Belongs to the glycosyl hydrolase 28 family.</text>
</comment>
<evidence type="ECO:0000256" key="5">
    <source>
        <dbReference type="SAM" id="Phobius"/>
    </source>
</evidence>